<evidence type="ECO:0000313" key="7">
    <source>
        <dbReference type="EMBL" id="NKG21463.1"/>
    </source>
</evidence>
<feature type="transmembrane region" description="Helical" evidence="6">
    <location>
        <begin position="467"/>
        <end position="488"/>
    </location>
</feature>
<feature type="transmembrane region" description="Helical" evidence="6">
    <location>
        <begin position="128"/>
        <end position="151"/>
    </location>
</feature>
<keyword evidence="2" id="KW-1003">Cell membrane</keyword>
<evidence type="ECO:0000256" key="4">
    <source>
        <dbReference type="ARBA" id="ARBA00022989"/>
    </source>
</evidence>
<evidence type="ECO:0000256" key="1">
    <source>
        <dbReference type="ARBA" id="ARBA00004651"/>
    </source>
</evidence>
<evidence type="ECO:0000313" key="8">
    <source>
        <dbReference type="Proteomes" id="UP000746595"/>
    </source>
</evidence>
<feature type="transmembrane region" description="Helical" evidence="6">
    <location>
        <begin position="438"/>
        <end position="461"/>
    </location>
</feature>
<feature type="transmembrane region" description="Helical" evidence="6">
    <location>
        <begin position="191"/>
        <end position="213"/>
    </location>
</feature>
<feature type="transmembrane region" description="Helical" evidence="6">
    <location>
        <begin position="408"/>
        <end position="426"/>
    </location>
</feature>
<feature type="transmembrane region" description="Helical" evidence="6">
    <location>
        <begin position="96"/>
        <end position="122"/>
    </location>
</feature>
<dbReference type="PANTHER" id="PTHR30250:SF11">
    <property type="entry name" value="O-ANTIGEN TRANSPORTER-RELATED"/>
    <property type="match status" value="1"/>
</dbReference>
<organism evidence="7 8">
    <name type="scientific">Paeniglutamicibacter terrestris</name>
    <dbReference type="NCBI Taxonomy" id="2723403"/>
    <lineage>
        <taxon>Bacteria</taxon>
        <taxon>Bacillati</taxon>
        <taxon>Actinomycetota</taxon>
        <taxon>Actinomycetes</taxon>
        <taxon>Micrococcales</taxon>
        <taxon>Micrococcaceae</taxon>
        <taxon>Paeniglutamicibacter</taxon>
    </lineage>
</organism>
<name>A0ABX1G5C0_9MICC</name>
<sequence length="497" mass="52320">MMARSSITTNQKSTVASTSVYSFACVIGGAILAFGTTLLVSNIAGATVSGLFFQVVALFAVMTVACVFGSDTALVRSVSAALAIEEHSSLWKLLRWSAIPVAALSSMVGITLWCLAPTIGLITDTPQLAGAIRIAAVTVPVAALMTVAFGFIRGTHRIISFALLQNVILSLLRLLAVAVALWAGAAVANLSAAWATPVAIVAILAWVLVWRALKVIPRSAPSPTQGIGAEAVTFRRFWAFASARGFASLVEILLEWIDVIAVAIFLGPTAAGVYGVVNRCVHLGSMLEHTARIVTGPMLSASLTTGDAAATRRIFTTTARILLVTAWPFYLTLIVFAPVVLSWFGEEFVAGALPLSIISTVMMFAVSTGGVQSLLLMGGKSHWQLINKCSALVVAVTFNLWLVPMWGLIGAVSAWSAAVVVDYGLATLEVARGLRIRVAWASMLWPALISTVLFGGFALFVRMQLGATLPALAVSVGVASMLAAGIGWKMRRYLVQA</sequence>
<keyword evidence="8" id="KW-1185">Reference proteome</keyword>
<keyword evidence="3 6" id="KW-0812">Transmembrane</keyword>
<feature type="transmembrane region" description="Helical" evidence="6">
    <location>
        <begin position="163"/>
        <end position="185"/>
    </location>
</feature>
<feature type="transmembrane region" description="Helical" evidence="6">
    <location>
        <begin position="357"/>
        <end position="378"/>
    </location>
</feature>
<keyword evidence="5 6" id="KW-0472">Membrane</keyword>
<keyword evidence="4 6" id="KW-1133">Transmembrane helix</keyword>
<dbReference type="InterPro" id="IPR050833">
    <property type="entry name" value="Poly_Biosynth_Transport"/>
</dbReference>
<feature type="transmembrane region" description="Helical" evidence="6">
    <location>
        <begin position="321"/>
        <end position="345"/>
    </location>
</feature>
<gene>
    <name evidence="7" type="ORF">HED64_12190</name>
</gene>
<evidence type="ECO:0000256" key="5">
    <source>
        <dbReference type="ARBA" id="ARBA00023136"/>
    </source>
</evidence>
<proteinExistence type="predicted"/>
<accession>A0ABX1G5C0</accession>
<evidence type="ECO:0000256" key="6">
    <source>
        <dbReference type="SAM" id="Phobius"/>
    </source>
</evidence>
<feature type="transmembrane region" description="Helical" evidence="6">
    <location>
        <begin position="20"/>
        <end position="45"/>
    </location>
</feature>
<dbReference type="EMBL" id="JAAWVT010000005">
    <property type="protein sequence ID" value="NKG21463.1"/>
    <property type="molecule type" value="Genomic_DNA"/>
</dbReference>
<evidence type="ECO:0000256" key="2">
    <source>
        <dbReference type="ARBA" id="ARBA00022475"/>
    </source>
</evidence>
<dbReference type="InterPro" id="IPR002797">
    <property type="entry name" value="Polysacc_synth"/>
</dbReference>
<dbReference type="Proteomes" id="UP000746595">
    <property type="component" value="Unassembled WGS sequence"/>
</dbReference>
<feature type="transmembrane region" description="Helical" evidence="6">
    <location>
        <begin position="51"/>
        <end position="75"/>
    </location>
</feature>
<evidence type="ECO:0000256" key="3">
    <source>
        <dbReference type="ARBA" id="ARBA00022692"/>
    </source>
</evidence>
<comment type="caution">
    <text evidence="7">The sequence shown here is derived from an EMBL/GenBank/DDBJ whole genome shotgun (WGS) entry which is preliminary data.</text>
</comment>
<protein>
    <submittedName>
        <fullName evidence="7">Oligosaccharide flippase family protein</fullName>
    </submittedName>
</protein>
<reference evidence="7 8" key="1">
    <citation type="submission" date="2020-04" db="EMBL/GenBank/DDBJ databases">
        <title>Paeniglutamicibacter sp. ANT13_2, a novel actinomycete isolated from sediment in Antarctica.</title>
        <authorList>
            <person name="Sakdapetsiri C."/>
            <person name="Pinyakong O."/>
        </authorList>
    </citation>
    <scope>NUCLEOTIDE SEQUENCE [LARGE SCALE GENOMIC DNA]</scope>
    <source>
        <strain evidence="7 8">ANT13_2</strain>
    </source>
</reference>
<dbReference type="PANTHER" id="PTHR30250">
    <property type="entry name" value="PST FAMILY PREDICTED COLANIC ACID TRANSPORTER"/>
    <property type="match status" value="1"/>
</dbReference>
<dbReference type="Pfam" id="PF01943">
    <property type="entry name" value="Polysacc_synt"/>
    <property type="match status" value="1"/>
</dbReference>
<comment type="subcellular location">
    <subcellularLocation>
        <location evidence="1">Cell membrane</location>
        <topology evidence="1">Multi-pass membrane protein</topology>
    </subcellularLocation>
</comment>